<evidence type="ECO:0000313" key="8">
    <source>
        <dbReference type="EMBL" id="MBM7555552.1"/>
    </source>
</evidence>
<dbReference type="InterPro" id="IPR050327">
    <property type="entry name" value="Proton-linked_MCT"/>
</dbReference>
<dbReference type="PROSITE" id="PS50850">
    <property type="entry name" value="MFS"/>
    <property type="match status" value="1"/>
</dbReference>
<evidence type="ECO:0000256" key="2">
    <source>
        <dbReference type="ARBA" id="ARBA00022448"/>
    </source>
</evidence>
<dbReference type="Proteomes" id="UP000774000">
    <property type="component" value="Unassembled WGS sequence"/>
</dbReference>
<feature type="transmembrane region" description="Helical" evidence="6">
    <location>
        <begin position="78"/>
        <end position="100"/>
    </location>
</feature>
<evidence type="ECO:0000256" key="4">
    <source>
        <dbReference type="ARBA" id="ARBA00022989"/>
    </source>
</evidence>
<dbReference type="AlphaFoldDB" id="A0A938XNK0"/>
<feature type="transmembrane region" description="Helical" evidence="6">
    <location>
        <begin position="54"/>
        <end position="72"/>
    </location>
</feature>
<evidence type="ECO:0000256" key="6">
    <source>
        <dbReference type="SAM" id="Phobius"/>
    </source>
</evidence>
<comment type="caution">
    <text evidence="8">The sequence shown here is derived from an EMBL/GenBank/DDBJ whole genome shotgun (WGS) entry which is preliminary data.</text>
</comment>
<protein>
    <submittedName>
        <fullName evidence="8">MFS family permease</fullName>
    </submittedName>
</protein>
<keyword evidence="9" id="KW-1185">Reference proteome</keyword>
<feature type="transmembrane region" description="Helical" evidence="6">
    <location>
        <begin position="26"/>
        <end position="47"/>
    </location>
</feature>
<accession>A0A938XNK0</accession>
<evidence type="ECO:0000256" key="1">
    <source>
        <dbReference type="ARBA" id="ARBA00004651"/>
    </source>
</evidence>
<dbReference type="Gene3D" id="1.20.1250.20">
    <property type="entry name" value="MFS general substrate transporter like domains"/>
    <property type="match status" value="2"/>
</dbReference>
<feature type="domain" description="Major facilitator superfamily (MFS) profile" evidence="7">
    <location>
        <begin position="1"/>
        <end position="377"/>
    </location>
</feature>
<dbReference type="Pfam" id="PF07690">
    <property type="entry name" value="MFS_1"/>
    <property type="match status" value="1"/>
</dbReference>
<feature type="transmembrane region" description="Helical" evidence="6">
    <location>
        <begin position="112"/>
        <end position="132"/>
    </location>
</feature>
<dbReference type="InterPro" id="IPR011701">
    <property type="entry name" value="MFS"/>
</dbReference>
<name>A0A938XNK0_9FIRM</name>
<evidence type="ECO:0000256" key="3">
    <source>
        <dbReference type="ARBA" id="ARBA00022692"/>
    </source>
</evidence>
<dbReference type="InterPro" id="IPR036259">
    <property type="entry name" value="MFS_trans_sf"/>
</dbReference>
<feature type="transmembrane region" description="Helical" evidence="6">
    <location>
        <begin position="353"/>
        <end position="373"/>
    </location>
</feature>
<dbReference type="GO" id="GO:0005886">
    <property type="term" value="C:plasma membrane"/>
    <property type="evidence" value="ECO:0007669"/>
    <property type="project" value="UniProtKB-SubCell"/>
</dbReference>
<dbReference type="CDD" id="cd17353">
    <property type="entry name" value="MFS_OFA_like"/>
    <property type="match status" value="1"/>
</dbReference>
<comment type="subcellular location">
    <subcellularLocation>
        <location evidence="1">Cell membrane</location>
        <topology evidence="1">Multi-pass membrane protein</topology>
    </subcellularLocation>
</comment>
<feature type="transmembrane region" description="Helical" evidence="6">
    <location>
        <begin position="229"/>
        <end position="250"/>
    </location>
</feature>
<keyword evidence="4 6" id="KW-1133">Transmembrane helix</keyword>
<dbReference type="InterPro" id="IPR020846">
    <property type="entry name" value="MFS_dom"/>
</dbReference>
<dbReference type="GO" id="GO:0022857">
    <property type="term" value="F:transmembrane transporter activity"/>
    <property type="evidence" value="ECO:0007669"/>
    <property type="project" value="InterPro"/>
</dbReference>
<dbReference type="SUPFAM" id="SSF103473">
    <property type="entry name" value="MFS general substrate transporter"/>
    <property type="match status" value="1"/>
</dbReference>
<keyword evidence="3 6" id="KW-0812">Transmembrane</keyword>
<organism evidence="8 9">
    <name type="scientific">Halanaerobacter jeridensis</name>
    <dbReference type="NCBI Taxonomy" id="706427"/>
    <lineage>
        <taxon>Bacteria</taxon>
        <taxon>Bacillati</taxon>
        <taxon>Bacillota</taxon>
        <taxon>Clostridia</taxon>
        <taxon>Halanaerobiales</taxon>
        <taxon>Halobacteroidaceae</taxon>
        <taxon>Halanaerobacter</taxon>
    </lineage>
</organism>
<feature type="transmembrane region" description="Helical" evidence="6">
    <location>
        <begin position="286"/>
        <end position="310"/>
    </location>
</feature>
<feature type="transmembrane region" description="Helical" evidence="6">
    <location>
        <begin position="138"/>
        <end position="161"/>
    </location>
</feature>
<gene>
    <name evidence="8" type="ORF">JOC47_000377</name>
</gene>
<feature type="transmembrane region" description="Helical" evidence="6">
    <location>
        <begin position="262"/>
        <end position="280"/>
    </location>
</feature>
<evidence type="ECO:0000259" key="7">
    <source>
        <dbReference type="PROSITE" id="PS50850"/>
    </source>
</evidence>
<keyword evidence="2" id="KW-0813">Transport</keyword>
<keyword evidence="5 6" id="KW-0472">Membrane</keyword>
<dbReference type="EMBL" id="JAFBDQ010000002">
    <property type="protein sequence ID" value="MBM7555552.1"/>
    <property type="molecule type" value="Genomic_DNA"/>
</dbReference>
<evidence type="ECO:0000256" key="5">
    <source>
        <dbReference type="ARBA" id="ARBA00023136"/>
    </source>
</evidence>
<reference evidence="8" key="1">
    <citation type="submission" date="2021-01" db="EMBL/GenBank/DDBJ databases">
        <title>Genomic Encyclopedia of Type Strains, Phase IV (KMG-IV): sequencing the most valuable type-strain genomes for metagenomic binning, comparative biology and taxonomic classification.</title>
        <authorList>
            <person name="Goeker M."/>
        </authorList>
    </citation>
    <scope>NUCLEOTIDE SEQUENCE</scope>
    <source>
        <strain evidence="8">DSM 23230</strain>
    </source>
</reference>
<sequence length="380" mass="40698">MGTVYSWSVFKKPIEELFKISATQSAMPYTFFLIFYAITMPVAGGYIDKYGPKIVTIVGGLVVAAGWILSGFVSNITWLIVTYGVIAGSGVGIAYGAPMAVAAKWFPDKKGFAVGLTLAGFGLSPFITAPVANWLVSAYGVFAAFKILGAAFAIIITVLALPLKFPEEKIADESNNDEAEQEVNFSTKEMLKNPTFYGLWICFVIGTTAGLMAIGISSPVAEEIVNLDASTAAFLVSFFAIFNGIGRPIFGGLSDKLNPKKATLISYSLIILASVIMLIVGEGNTILYALAFSLFWLNLGGWLAIAPAATGRFFGSKNYSKNYGFLFTAYGVGAFVGNMLSGRIKDILGSYRYAFYPTIALAVIGIIVAFVLLKQPEKKN</sequence>
<feature type="transmembrane region" description="Helical" evidence="6">
    <location>
        <begin position="322"/>
        <end position="341"/>
    </location>
</feature>
<proteinExistence type="predicted"/>
<dbReference type="PANTHER" id="PTHR11360">
    <property type="entry name" value="MONOCARBOXYLATE TRANSPORTER"/>
    <property type="match status" value="1"/>
</dbReference>
<dbReference type="PANTHER" id="PTHR11360:SF304">
    <property type="entry name" value="MFS DOMAIN-CONTAINING PROTEIN"/>
    <property type="match status" value="1"/>
</dbReference>
<evidence type="ECO:0000313" key="9">
    <source>
        <dbReference type="Proteomes" id="UP000774000"/>
    </source>
</evidence>
<feature type="transmembrane region" description="Helical" evidence="6">
    <location>
        <begin position="196"/>
        <end position="217"/>
    </location>
</feature>